<dbReference type="InterPro" id="IPR016169">
    <property type="entry name" value="FAD-bd_PCMH_sub2"/>
</dbReference>
<keyword evidence="6" id="KW-1185">Reference proteome</keyword>
<keyword evidence="2" id="KW-0274">FAD</keyword>
<evidence type="ECO:0000313" key="6">
    <source>
        <dbReference type="Proteomes" id="UP000190285"/>
    </source>
</evidence>
<gene>
    <name evidence="5" type="ORF">SAMN02194393_02228</name>
</gene>
<dbReference type="InterPro" id="IPR002346">
    <property type="entry name" value="Mopterin_DH_FAD-bd"/>
</dbReference>
<dbReference type="Gene3D" id="3.30.390.50">
    <property type="entry name" value="CO dehydrogenase flavoprotein, C-terminal domain"/>
    <property type="match status" value="1"/>
</dbReference>
<accession>A0A1T5L048</accession>
<evidence type="ECO:0000313" key="5">
    <source>
        <dbReference type="EMBL" id="SKC69270.1"/>
    </source>
</evidence>
<dbReference type="InterPro" id="IPR016167">
    <property type="entry name" value="FAD-bd_PCMH_sub1"/>
</dbReference>
<dbReference type="Gene3D" id="3.30.465.10">
    <property type="match status" value="2"/>
</dbReference>
<dbReference type="InterPro" id="IPR016166">
    <property type="entry name" value="FAD-bd_PCMH"/>
</dbReference>
<dbReference type="PROSITE" id="PS51387">
    <property type="entry name" value="FAD_PCMH"/>
    <property type="match status" value="1"/>
</dbReference>
<evidence type="ECO:0000256" key="2">
    <source>
        <dbReference type="ARBA" id="ARBA00022827"/>
    </source>
</evidence>
<dbReference type="Pfam" id="PF00941">
    <property type="entry name" value="FAD_binding_5"/>
    <property type="match status" value="1"/>
</dbReference>
<dbReference type="SUPFAM" id="SSF56176">
    <property type="entry name" value="FAD-binding/transporter-associated domain-like"/>
    <property type="match status" value="1"/>
</dbReference>
<feature type="domain" description="FAD-binding PCMH-type" evidence="4">
    <location>
        <begin position="2"/>
        <end position="218"/>
    </location>
</feature>
<evidence type="ECO:0000259" key="4">
    <source>
        <dbReference type="PROSITE" id="PS51387"/>
    </source>
</evidence>
<dbReference type="Proteomes" id="UP000190285">
    <property type="component" value="Unassembled WGS sequence"/>
</dbReference>
<dbReference type="InterPro" id="IPR036318">
    <property type="entry name" value="FAD-bd_PCMH-like_sf"/>
</dbReference>
<dbReference type="STRING" id="36842.SAMN02194393_02228"/>
<proteinExistence type="predicted"/>
<name>A0A1T5L048_9FIRM</name>
<dbReference type="EMBL" id="FUZT01000005">
    <property type="protein sequence ID" value="SKC69270.1"/>
    <property type="molecule type" value="Genomic_DNA"/>
</dbReference>
<evidence type="ECO:0000256" key="3">
    <source>
        <dbReference type="ARBA" id="ARBA00023002"/>
    </source>
</evidence>
<keyword evidence="1" id="KW-0285">Flavoprotein</keyword>
<dbReference type="RefSeq" id="WP_170917374.1">
    <property type="nucleotide sequence ID" value="NZ_FUZT01000005.1"/>
</dbReference>
<dbReference type="AlphaFoldDB" id="A0A1T5L048"/>
<dbReference type="PANTHER" id="PTHR42659:SF2">
    <property type="entry name" value="XANTHINE DEHYDROGENASE SUBUNIT C-RELATED"/>
    <property type="match status" value="1"/>
</dbReference>
<keyword evidence="3" id="KW-0560">Oxidoreductase</keyword>
<dbReference type="PANTHER" id="PTHR42659">
    <property type="entry name" value="XANTHINE DEHYDROGENASE SUBUNIT C-RELATED"/>
    <property type="match status" value="1"/>
</dbReference>
<dbReference type="GO" id="GO:0016491">
    <property type="term" value="F:oxidoreductase activity"/>
    <property type="evidence" value="ECO:0007669"/>
    <property type="project" value="UniProtKB-KW"/>
</dbReference>
<evidence type="ECO:0000256" key="1">
    <source>
        <dbReference type="ARBA" id="ARBA00022630"/>
    </source>
</evidence>
<dbReference type="InterPro" id="IPR051312">
    <property type="entry name" value="Diverse_Substr_Oxidored"/>
</dbReference>
<dbReference type="Gene3D" id="3.30.43.10">
    <property type="entry name" value="Uridine Diphospho-n-acetylenolpyruvylglucosamine Reductase, domain 2"/>
    <property type="match status" value="1"/>
</dbReference>
<protein>
    <submittedName>
        <fullName evidence="5">Xanthine dehydrogenase YagS FAD-binding subunit</fullName>
    </submittedName>
</protein>
<dbReference type="GO" id="GO:0071949">
    <property type="term" value="F:FAD binding"/>
    <property type="evidence" value="ECO:0007669"/>
    <property type="project" value="InterPro"/>
</dbReference>
<organism evidence="5 6">
    <name type="scientific">Maledivibacter halophilus</name>
    <dbReference type="NCBI Taxonomy" id="36842"/>
    <lineage>
        <taxon>Bacteria</taxon>
        <taxon>Bacillati</taxon>
        <taxon>Bacillota</taxon>
        <taxon>Clostridia</taxon>
        <taxon>Peptostreptococcales</taxon>
        <taxon>Caminicellaceae</taxon>
        <taxon>Maledivibacter</taxon>
    </lineage>
</organism>
<reference evidence="5 6" key="1">
    <citation type="submission" date="2017-02" db="EMBL/GenBank/DDBJ databases">
        <authorList>
            <person name="Peterson S.W."/>
        </authorList>
    </citation>
    <scope>NUCLEOTIDE SEQUENCE [LARGE SCALE GENOMIC DNA]</scope>
    <source>
        <strain evidence="5 6">M1</strain>
    </source>
</reference>
<sequence>MLINSQMKYLRAENISDALKKKEKYSKVKFLAGGTDLIPLMKYGVKNPEYLIDISKLSDLNYILCDNKYVSIGALTRLNDIANNTFIKESVPFLSYAAKCVASPQIRNMATLGGNILQDRRCMYFNQTADWRRSIDSCFKTGGEICHQVKKSSVCKAIYYSDIAPVLLALNATATIIEKGVEKEISVEELILKHSIKNGTVKNTDMLVKSFKFKYYADSYNKFYKYSVRQSIDFPTMNIAIFFNPYEKENNDQHLRIFIGAVSSYPIELKETENSIVNYLCESNCNVDINEICQNAIAEINKKCGIVRETGISLKAKKTTFNNIEIAIKDFIQFWKLNVK</sequence>